<accession>B3XP09</accession>
<protein>
    <submittedName>
        <fullName evidence="5">Integrase family protein</fullName>
    </submittedName>
</protein>
<feature type="domain" description="Tyr recombinase" evidence="4">
    <location>
        <begin position="181"/>
        <end position="358"/>
    </location>
</feature>
<evidence type="ECO:0000256" key="1">
    <source>
        <dbReference type="ARBA" id="ARBA00008857"/>
    </source>
</evidence>
<dbReference type="Gene3D" id="1.10.150.130">
    <property type="match status" value="1"/>
</dbReference>
<dbReference type="AlphaFoldDB" id="B3XP09"/>
<comment type="similarity">
    <text evidence="1">Belongs to the 'phage' integrase family.</text>
</comment>
<dbReference type="InterPro" id="IPR011010">
    <property type="entry name" value="DNA_brk_join_enz"/>
</dbReference>
<evidence type="ECO:0000259" key="4">
    <source>
        <dbReference type="PROSITE" id="PS51898"/>
    </source>
</evidence>
<keyword evidence="3" id="KW-0233">DNA recombination</keyword>
<evidence type="ECO:0000313" key="6">
    <source>
        <dbReference type="Proteomes" id="UP000003853"/>
    </source>
</evidence>
<dbReference type="InterPro" id="IPR013762">
    <property type="entry name" value="Integrase-like_cat_sf"/>
</dbReference>
<dbReference type="InterPro" id="IPR050090">
    <property type="entry name" value="Tyrosine_recombinase_XerCD"/>
</dbReference>
<dbReference type="InterPro" id="IPR010998">
    <property type="entry name" value="Integrase_recombinase_N"/>
</dbReference>
<dbReference type="InterPro" id="IPR002104">
    <property type="entry name" value="Integrase_catalytic"/>
</dbReference>
<dbReference type="PANTHER" id="PTHR30349:SF41">
    <property type="entry name" value="INTEGRASE_RECOMBINASE PROTEIN MJ0367-RELATED"/>
    <property type="match status" value="1"/>
</dbReference>
<comment type="caution">
    <text evidence="5">The sequence shown here is derived from an EMBL/GenBank/DDBJ whole genome shotgun (WGS) entry which is preliminary data.</text>
</comment>
<evidence type="ECO:0000256" key="3">
    <source>
        <dbReference type="ARBA" id="ARBA00023172"/>
    </source>
</evidence>
<reference evidence="6" key="1">
    <citation type="submission" date="2008-06" db="EMBL/GenBank/DDBJ databases">
        <title>Permanent draft sequence of Lactobacillus reuteri 100-23.</title>
        <authorList>
            <consortium name="US DOE Joint Genome Institute"/>
            <person name="Copeland A."/>
            <person name="Lucas S."/>
            <person name="Lapidus A."/>
            <person name="Barry K."/>
            <person name="Detter J.C."/>
            <person name="Glavina del Rio T."/>
            <person name="Hammon N."/>
            <person name="Israni S."/>
            <person name="Dalin E."/>
            <person name="Tice H."/>
            <person name="Pitluck S."/>
            <person name="Sun H."/>
            <person name="Schmutz J."/>
            <person name="Larimer F."/>
            <person name="Land M."/>
            <person name="Hauser L."/>
            <person name="Walter J."/>
            <person name="Heng N.C.K."/>
            <person name="Tannock G.W."/>
            <person name="Richardson P."/>
        </authorList>
    </citation>
    <scope>NUCLEOTIDE SEQUENCE [LARGE SCALE GENOMIC DNA]</scope>
    <source>
        <strain evidence="6">DSM 17509 / CIP 109821 / 100-23</strain>
    </source>
</reference>
<dbReference type="PATRIC" id="fig|349123.13.peg.2095"/>
<dbReference type="Pfam" id="PF00589">
    <property type="entry name" value="Phage_integrase"/>
    <property type="match status" value="1"/>
</dbReference>
<dbReference type="eggNOG" id="COG0582">
    <property type="taxonomic scope" value="Bacteria"/>
</dbReference>
<dbReference type="GO" id="GO:0015074">
    <property type="term" value="P:DNA integration"/>
    <property type="evidence" value="ECO:0007669"/>
    <property type="project" value="InterPro"/>
</dbReference>
<sequence>MAITSITKGKRQGCYRVRIQPTDPLTGKTVKIPSVVTKTKSEAIKIESKMWQDYKGGLAKKDNIIDKPLAIGLSEYVKKNRDNGRWESSTYYGWTYTTRLVKEYFGRQKICDVHQDDINNFAHYYVKKHNTTVGRNTTVDRQLRHLRSFFGRMMQYGLMVNPVPKSPLKEFFKKGDMTVPEKKYIFTKDETKNLKHELIRKIESVPFTHWGSRLAILIALETGMRPQEIQAVRWDELVNDHGHIVFKIDDSCLKRKGIKNINNFILLNLTDYKRSAEGLPIAQRTMNDMLKQVAKQVGVNNGSLRVSMYTCRHTVATKLGNDPKIDYRWAADRLGHTFQVFMDTYVHLDPDKDAKMLDLVSESREC</sequence>
<proteinExistence type="inferred from homology"/>
<keyword evidence="2" id="KW-0238">DNA-binding</keyword>
<dbReference type="RefSeq" id="WP_003665554.1">
    <property type="nucleotide sequence ID" value="NZ_AAPZ02000001.1"/>
</dbReference>
<evidence type="ECO:0000256" key="2">
    <source>
        <dbReference type="ARBA" id="ARBA00023125"/>
    </source>
</evidence>
<gene>
    <name evidence="5" type="ORF">Lreu23DRAFT_5067</name>
</gene>
<dbReference type="Gene3D" id="1.10.443.10">
    <property type="entry name" value="Intergrase catalytic core"/>
    <property type="match status" value="1"/>
</dbReference>
<dbReference type="GO" id="GO:0006310">
    <property type="term" value="P:DNA recombination"/>
    <property type="evidence" value="ECO:0007669"/>
    <property type="project" value="UniProtKB-KW"/>
</dbReference>
<dbReference type="PANTHER" id="PTHR30349">
    <property type="entry name" value="PHAGE INTEGRASE-RELATED"/>
    <property type="match status" value="1"/>
</dbReference>
<dbReference type="EMBL" id="AAPZ02000001">
    <property type="protein sequence ID" value="EDX43545.1"/>
    <property type="molecule type" value="Genomic_DNA"/>
</dbReference>
<organism evidence="5 6">
    <name type="scientific">Limosilactobacillus reuteri subsp. rodentium (strain DSM 17509 / CIP 109821 / 100-23)</name>
    <name type="common">Lactobacillus reuteri</name>
    <dbReference type="NCBI Taxonomy" id="349123"/>
    <lineage>
        <taxon>Bacteria</taxon>
        <taxon>Bacillati</taxon>
        <taxon>Bacillota</taxon>
        <taxon>Bacilli</taxon>
        <taxon>Lactobacillales</taxon>
        <taxon>Lactobacillaceae</taxon>
        <taxon>Limosilactobacillus</taxon>
    </lineage>
</organism>
<evidence type="ECO:0000313" key="5">
    <source>
        <dbReference type="EMBL" id="EDX43545.1"/>
    </source>
</evidence>
<dbReference type="Proteomes" id="UP000003853">
    <property type="component" value="Unassembled WGS sequence"/>
</dbReference>
<name>B3XP09_LIMR1</name>
<dbReference type="SUPFAM" id="SSF56349">
    <property type="entry name" value="DNA breaking-rejoining enzymes"/>
    <property type="match status" value="1"/>
</dbReference>
<dbReference type="GO" id="GO:0003677">
    <property type="term" value="F:DNA binding"/>
    <property type="evidence" value="ECO:0007669"/>
    <property type="project" value="UniProtKB-KW"/>
</dbReference>
<dbReference type="PROSITE" id="PS51898">
    <property type="entry name" value="TYR_RECOMBINASE"/>
    <property type="match status" value="1"/>
</dbReference>